<dbReference type="GO" id="GO:0005886">
    <property type="term" value="C:plasma membrane"/>
    <property type="evidence" value="ECO:0007669"/>
    <property type="project" value="TreeGrafter"/>
</dbReference>
<dbReference type="AlphaFoldDB" id="A0A7W6LQM6"/>
<accession>A0A7W6LQM6</accession>
<feature type="transmembrane region" description="Helical" evidence="1">
    <location>
        <begin position="203"/>
        <end position="224"/>
    </location>
</feature>
<dbReference type="Gene3D" id="1.20.1530.20">
    <property type="match status" value="1"/>
</dbReference>
<dbReference type="PANTHER" id="PTHR18640">
    <property type="entry name" value="SOLUTE CARRIER FAMILY 10 MEMBER 7"/>
    <property type="match status" value="1"/>
</dbReference>
<dbReference type="EMBL" id="JACIEU010000006">
    <property type="protein sequence ID" value="MBB4147818.1"/>
    <property type="molecule type" value="Genomic_DNA"/>
</dbReference>
<evidence type="ECO:0000256" key="1">
    <source>
        <dbReference type="SAM" id="Phobius"/>
    </source>
</evidence>
<organism evidence="2 3">
    <name type="scientific">Sphingobium scionense</name>
    <dbReference type="NCBI Taxonomy" id="1404341"/>
    <lineage>
        <taxon>Bacteria</taxon>
        <taxon>Pseudomonadati</taxon>
        <taxon>Pseudomonadota</taxon>
        <taxon>Alphaproteobacteria</taxon>
        <taxon>Sphingomonadales</taxon>
        <taxon>Sphingomonadaceae</taxon>
        <taxon>Sphingobium</taxon>
    </lineage>
</organism>
<keyword evidence="1" id="KW-0812">Transmembrane</keyword>
<dbReference type="InterPro" id="IPR016833">
    <property type="entry name" value="Put_Na-Bile_cotransptr"/>
</dbReference>
<feature type="transmembrane region" description="Helical" evidence="1">
    <location>
        <begin position="128"/>
        <end position="153"/>
    </location>
</feature>
<dbReference type="Pfam" id="PF13593">
    <property type="entry name" value="SBF_like"/>
    <property type="match status" value="1"/>
</dbReference>
<feature type="transmembrane region" description="Helical" evidence="1">
    <location>
        <begin position="71"/>
        <end position="94"/>
    </location>
</feature>
<feature type="transmembrane region" description="Helical" evidence="1">
    <location>
        <begin position="100"/>
        <end position="121"/>
    </location>
</feature>
<dbReference type="PIRSF" id="PIRSF026166">
    <property type="entry name" value="UCP026166"/>
    <property type="match status" value="1"/>
</dbReference>
<dbReference type="Proteomes" id="UP000590524">
    <property type="component" value="Unassembled WGS sequence"/>
</dbReference>
<name>A0A7W6LQM6_9SPHN</name>
<sequence>MMTRLRLILDPFLVLLLCTVALASVLPARGQGAHIASIVADAGIVLLFFLHGAKLSREAIWGGAKAWQLHLATLGTTFLFFPLVGIILQQIGAIPENMRAGLLFLALLPSTVQSSIAFTAIARGNVAAAVVSASFSNLLGIVLTPLLVALLMQRGGSNLISLSSVEGIMLQLLLPFVLGHLARPWIGGFVSRHKTLVGRVDRTSILLVVYSAFSAAVVEGLWHRVSRAELALLALLCIAMLVIVLLFTWGLGRLLGFSREDAIVLQFCGSKKSLASGVPIAGVLFPAAAVGPIILPVMLFHQIQLMACALLARRYGAQAADRADSQMATIS</sequence>
<keyword evidence="1" id="KW-1133">Transmembrane helix</keyword>
<proteinExistence type="predicted"/>
<reference evidence="2 3" key="1">
    <citation type="submission" date="2020-08" db="EMBL/GenBank/DDBJ databases">
        <title>Genomic Encyclopedia of Type Strains, Phase IV (KMG-IV): sequencing the most valuable type-strain genomes for metagenomic binning, comparative biology and taxonomic classification.</title>
        <authorList>
            <person name="Goeker M."/>
        </authorList>
    </citation>
    <scope>NUCLEOTIDE SEQUENCE [LARGE SCALE GENOMIC DNA]</scope>
    <source>
        <strain evidence="2 3">DSM 19371</strain>
    </source>
</reference>
<protein>
    <submittedName>
        <fullName evidence="2">Sodium/bile acid cotransporter 7</fullName>
    </submittedName>
</protein>
<feature type="transmembrane region" description="Helical" evidence="1">
    <location>
        <begin position="33"/>
        <end position="50"/>
    </location>
</feature>
<evidence type="ECO:0000313" key="2">
    <source>
        <dbReference type="EMBL" id="MBB4147818.1"/>
    </source>
</evidence>
<evidence type="ECO:0000313" key="3">
    <source>
        <dbReference type="Proteomes" id="UP000590524"/>
    </source>
</evidence>
<keyword evidence="3" id="KW-1185">Reference proteome</keyword>
<feature type="transmembrane region" description="Helical" evidence="1">
    <location>
        <begin position="159"/>
        <end position="182"/>
    </location>
</feature>
<gene>
    <name evidence="2" type="ORF">GGQ90_001596</name>
</gene>
<feature type="transmembrane region" description="Helical" evidence="1">
    <location>
        <begin position="273"/>
        <end position="300"/>
    </location>
</feature>
<dbReference type="InterPro" id="IPR038770">
    <property type="entry name" value="Na+/solute_symporter_sf"/>
</dbReference>
<comment type="caution">
    <text evidence="2">The sequence shown here is derived from an EMBL/GenBank/DDBJ whole genome shotgun (WGS) entry which is preliminary data.</text>
</comment>
<keyword evidence="1" id="KW-0472">Membrane</keyword>
<dbReference type="PANTHER" id="PTHR18640:SF5">
    <property type="entry name" value="SODIUM_BILE ACID COTRANSPORTER 7"/>
    <property type="match status" value="1"/>
</dbReference>
<feature type="transmembrane region" description="Helical" evidence="1">
    <location>
        <begin position="230"/>
        <end position="252"/>
    </location>
</feature>